<gene>
    <name evidence="2" type="ORF">Vbra_22947</name>
</gene>
<protein>
    <submittedName>
        <fullName evidence="2">Uncharacterized protein</fullName>
    </submittedName>
</protein>
<evidence type="ECO:0000313" key="3">
    <source>
        <dbReference type="Proteomes" id="UP000041254"/>
    </source>
</evidence>
<reference evidence="2 3" key="1">
    <citation type="submission" date="2014-11" db="EMBL/GenBank/DDBJ databases">
        <authorList>
            <person name="Zhu J."/>
            <person name="Qi W."/>
            <person name="Song R."/>
        </authorList>
    </citation>
    <scope>NUCLEOTIDE SEQUENCE [LARGE SCALE GENOMIC DNA]</scope>
</reference>
<dbReference type="InParanoid" id="A0A0G4FVT5"/>
<organism evidence="2 3">
    <name type="scientific">Vitrella brassicaformis (strain CCMP3155)</name>
    <dbReference type="NCBI Taxonomy" id="1169540"/>
    <lineage>
        <taxon>Eukaryota</taxon>
        <taxon>Sar</taxon>
        <taxon>Alveolata</taxon>
        <taxon>Colpodellida</taxon>
        <taxon>Vitrellaceae</taxon>
        <taxon>Vitrella</taxon>
    </lineage>
</organism>
<dbReference type="VEuPathDB" id="CryptoDB:Vbra_22947"/>
<sequence>MRAVKKGIVQRPDGREWHAAIRRTFVLAIRRRRSGQHKKRLRMRAKLPAEWYAKAEEVTDVLDHHWHTQDIPVCDEVCEELIQTRKAAVDKWLTEQTNQMPGVCGVRADGRRQSFQFRFRQLVDMVTSLPSGELPSRDYRRIQTQSTDSSTFKSGGNVEKREKTTLKNVIQIAGFALPDETVAPPPAAAAKKRPTRHSEHHSEAASAACPPTAMIAYKRRSHAAEDRFLVTIRDGKELPLARRAQPARRASQAPPSPPLPHRLPSSPERYARSRSPIDMRGVALVDGRKLPLGRELADAARVLQGAADEDVLAGGGGVGVQAASFKVELAGQFDAVMRRELAKLGHMRRCPAPAGR</sequence>
<dbReference type="Proteomes" id="UP000041254">
    <property type="component" value="Unassembled WGS sequence"/>
</dbReference>
<evidence type="ECO:0000256" key="1">
    <source>
        <dbReference type="SAM" id="MobiDB-lite"/>
    </source>
</evidence>
<dbReference type="AlphaFoldDB" id="A0A0G4FVT5"/>
<feature type="compositionally biased region" description="Low complexity" evidence="1">
    <location>
        <begin position="241"/>
        <end position="253"/>
    </location>
</feature>
<accession>A0A0G4FVT5</accession>
<proteinExistence type="predicted"/>
<evidence type="ECO:0000313" key="2">
    <source>
        <dbReference type="EMBL" id="CEM18708.1"/>
    </source>
</evidence>
<feature type="region of interest" description="Disordered" evidence="1">
    <location>
        <begin position="239"/>
        <end position="274"/>
    </location>
</feature>
<dbReference type="EMBL" id="CDMY01000507">
    <property type="protein sequence ID" value="CEM18708.1"/>
    <property type="molecule type" value="Genomic_DNA"/>
</dbReference>
<keyword evidence="3" id="KW-1185">Reference proteome</keyword>
<name>A0A0G4FVT5_VITBC</name>
<feature type="region of interest" description="Disordered" evidence="1">
    <location>
        <begin position="180"/>
        <end position="210"/>
    </location>
</feature>